<reference evidence="2 3" key="1">
    <citation type="submission" date="2019-02" db="EMBL/GenBank/DDBJ databases">
        <title>Deep-cultivation of Planctomycetes and their phenomic and genomic characterization uncovers novel biology.</title>
        <authorList>
            <person name="Wiegand S."/>
            <person name="Jogler M."/>
            <person name="Boedeker C."/>
            <person name="Pinto D."/>
            <person name="Vollmers J."/>
            <person name="Rivas-Marin E."/>
            <person name="Kohn T."/>
            <person name="Peeters S.H."/>
            <person name="Heuer A."/>
            <person name="Rast P."/>
            <person name="Oberbeckmann S."/>
            <person name="Bunk B."/>
            <person name="Jeske O."/>
            <person name="Meyerdierks A."/>
            <person name="Storesund J.E."/>
            <person name="Kallscheuer N."/>
            <person name="Luecker S."/>
            <person name="Lage O.M."/>
            <person name="Pohl T."/>
            <person name="Merkel B.J."/>
            <person name="Hornburger P."/>
            <person name="Mueller R.-W."/>
            <person name="Bruemmer F."/>
            <person name="Labrenz M."/>
            <person name="Spormann A.M."/>
            <person name="Op den Camp H."/>
            <person name="Overmann J."/>
            <person name="Amann R."/>
            <person name="Jetten M.S.M."/>
            <person name="Mascher T."/>
            <person name="Medema M.H."/>
            <person name="Devos D.P."/>
            <person name="Kaster A.-K."/>
            <person name="Ovreas L."/>
            <person name="Rohde M."/>
            <person name="Galperin M.Y."/>
            <person name="Jogler C."/>
        </authorList>
    </citation>
    <scope>NUCLEOTIDE SEQUENCE [LARGE SCALE GENOMIC DNA]</scope>
    <source>
        <strain evidence="2 3">K22_7</strain>
    </source>
</reference>
<evidence type="ECO:0000313" key="3">
    <source>
        <dbReference type="Proteomes" id="UP000318538"/>
    </source>
</evidence>
<dbReference type="OrthoDB" id="280050at2"/>
<organism evidence="2 3">
    <name type="scientific">Rubripirellula lacrimiformis</name>
    <dbReference type="NCBI Taxonomy" id="1930273"/>
    <lineage>
        <taxon>Bacteria</taxon>
        <taxon>Pseudomonadati</taxon>
        <taxon>Planctomycetota</taxon>
        <taxon>Planctomycetia</taxon>
        <taxon>Pirellulales</taxon>
        <taxon>Pirellulaceae</taxon>
        <taxon>Rubripirellula</taxon>
    </lineage>
</organism>
<evidence type="ECO:0000256" key="1">
    <source>
        <dbReference type="SAM" id="MobiDB-lite"/>
    </source>
</evidence>
<dbReference type="KEGG" id="rlc:K227x_64390"/>
<protein>
    <submittedName>
        <fullName evidence="2">Uncharacterized protein</fullName>
    </submittedName>
</protein>
<dbReference type="Proteomes" id="UP000318538">
    <property type="component" value="Chromosome"/>
</dbReference>
<name>A0A517NLP8_9BACT</name>
<feature type="region of interest" description="Disordered" evidence="1">
    <location>
        <begin position="1"/>
        <end position="40"/>
    </location>
</feature>
<accession>A0A517NLP8</accession>
<sequence>MAKKKTSTRKTAAKPAAKKPDRTERAMQAAIKKHRGEKLSQSDSRDLAWWEKSQRESIVSDALVSIPKGLYCQLAGRQHKVIDDAAERFGLPIGGATIDLFDAIESLHTVIADNSRSIIPVHAIDTDGADDEEMVYKLKLAELQEKVRKLQVHNERQNISLTHDRGDSIDRQELRRLLQVLIVKLRAFGQQLRRASNGQEAQKACNEFLSMLAKEVEEGDLRV</sequence>
<proteinExistence type="predicted"/>
<dbReference type="EMBL" id="CP036525">
    <property type="protein sequence ID" value="QDT08009.1"/>
    <property type="molecule type" value="Genomic_DNA"/>
</dbReference>
<feature type="compositionally biased region" description="Basic residues" evidence="1">
    <location>
        <begin position="1"/>
        <end position="12"/>
    </location>
</feature>
<gene>
    <name evidence="2" type="ORF">K227x_64390</name>
</gene>
<dbReference type="RefSeq" id="WP_145176789.1">
    <property type="nucleotide sequence ID" value="NZ_CP036525.1"/>
</dbReference>
<keyword evidence="3" id="KW-1185">Reference proteome</keyword>
<dbReference type="AlphaFoldDB" id="A0A517NLP8"/>
<evidence type="ECO:0000313" key="2">
    <source>
        <dbReference type="EMBL" id="QDT08009.1"/>
    </source>
</evidence>